<accession>D0LG48</accession>
<feature type="chain" id="PRO_5003010566" description="Cytochrome c-552/4 domain-containing protein" evidence="2">
    <location>
        <begin position="31"/>
        <end position="171"/>
    </location>
</feature>
<evidence type="ECO:0000313" key="4">
    <source>
        <dbReference type="EMBL" id="ACY18073.1"/>
    </source>
</evidence>
<keyword evidence="5" id="KW-1185">Reference proteome</keyword>
<dbReference type="HOGENOM" id="CLU_139657_0_0_7"/>
<dbReference type="EMBL" id="CP001804">
    <property type="protein sequence ID" value="ACY18073.1"/>
    <property type="molecule type" value="Genomic_DNA"/>
</dbReference>
<dbReference type="Proteomes" id="UP000001880">
    <property type="component" value="Chromosome"/>
</dbReference>
<dbReference type="AlphaFoldDB" id="D0LG48"/>
<protein>
    <recommendedName>
        <fullName evidence="3">Cytochrome c-552/4 domain-containing protein</fullName>
    </recommendedName>
</protein>
<evidence type="ECO:0000259" key="3">
    <source>
        <dbReference type="Pfam" id="PF13435"/>
    </source>
</evidence>
<reference evidence="4 5" key="1">
    <citation type="journal article" date="2010" name="Stand. Genomic Sci.">
        <title>Complete genome sequence of Haliangium ochraceum type strain (SMP-2).</title>
        <authorList>
            <consortium name="US DOE Joint Genome Institute (JGI-PGF)"/>
            <person name="Ivanova N."/>
            <person name="Daum C."/>
            <person name="Lang E."/>
            <person name="Abt B."/>
            <person name="Kopitz M."/>
            <person name="Saunders E."/>
            <person name="Lapidus A."/>
            <person name="Lucas S."/>
            <person name="Glavina Del Rio T."/>
            <person name="Nolan M."/>
            <person name="Tice H."/>
            <person name="Copeland A."/>
            <person name="Cheng J.F."/>
            <person name="Chen F."/>
            <person name="Bruce D."/>
            <person name="Goodwin L."/>
            <person name="Pitluck S."/>
            <person name="Mavromatis K."/>
            <person name="Pati A."/>
            <person name="Mikhailova N."/>
            <person name="Chen A."/>
            <person name="Palaniappan K."/>
            <person name="Land M."/>
            <person name="Hauser L."/>
            <person name="Chang Y.J."/>
            <person name="Jeffries C.D."/>
            <person name="Detter J.C."/>
            <person name="Brettin T."/>
            <person name="Rohde M."/>
            <person name="Goker M."/>
            <person name="Bristow J."/>
            <person name="Markowitz V."/>
            <person name="Eisen J.A."/>
            <person name="Hugenholtz P."/>
            <person name="Kyrpides N.C."/>
            <person name="Klenk H.P."/>
        </authorList>
    </citation>
    <scope>NUCLEOTIDE SEQUENCE [LARGE SCALE GENOMIC DNA]</scope>
    <source>
        <strain evidence="5">DSM 14365 / CIP 107738 / JCM 11303 / AJ 13395 / SMP-2</strain>
    </source>
</reference>
<organism evidence="4 5">
    <name type="scientific">Haliangium ochraceum (strain DSM 14365 / JCM 11303 / SMP-2)</name>
    <dbReference type="NCBI Taxonomy" id="502025"/>
    <lineage>
        <taxon>Bacteria</taxon>
        <taxon>Pseudomonadati</taxon>
        <taxon>Myxococcota</taxon>
        <taxon>Polyangia</taxon>
        <taxon>Haliangiales</taxon>
        <taxon>Kofleriaceae</taxon>
        <taxon>Haliangium</taxon>
    </lineage>
</organism>
<proteinExistence type="predicted"/>
<dbReference type="KEGG" id="hoh:Hoch_5591"/>
<dbReference type="Gene3D" id="1.10.1130.10">
    <property type="entry name" value="Flavocytochrome C3, Chain A"/>
    <property type="match status" value="1"/>
</dbReference>
<dbReference type="InterPro" id="IPR051829">
    <property type="entry name" value="Multiheme_Cytochr_ET"/>
</dbReference>
<evidence type="ECO:0000256" key="1">
    <source>
        <dbReference type="ARBA" id="ARBA00022729"/>
    </source>
</evidence>
<dbReference type="eggNOG" id="COG0737">
    <property type="taxonomic scope" value="Bacteria"/>
</dbReference>
<name>D0LG48_HALO1</name>
<gene>
    <name evidence="4" type="ordered locus">Hoch_5591</name>
</gene>
<dbReference type="PANTHER" id="PTHR35038">
    <property type="entry name" value="DISSIMILATORY SULFITE REDUCTASE SIRA"/>
    <property type="match status" value="1"/>
</dbReference>
<dbReference type="STRING" id="502025.Hoch_5591"/>
<dbReference type="RefSeq" id="WP_012830665.1">
    <property type="nucleotide sequence ID" value="NC_013440.1"/>
</dbReference>
<dbReference type="SUPFAM" id="SSF48695">
    <property type="entry name" value="Multiheme cytochromes"/>
    <property type="match status" value="1"/>
</dbReference>
<keyword evidence="1 2" id="KW-0732">Signal</keyword>
<dbReference type="InterPro" id="IPR036280">
    <property type="entry name" value="Multihaem_cyt_sf"/>
</dbReference>
<evidence type="ECO:0000313" key="5">
    <source>
        <dbReference type="Proteomes" id="UP000001880"/>
    </source>
</evidence>
<feature type="signal peptide" evidence="2">
    <location>
        <begin position="1"/>
        <end position="30"/>
    </location>
</feature>
<evidence type="ECO:0000256" key="2">
    <source>
        <dbReference type="SAM" id="SignalP"/>
    </source>
</evidence>
<sequence length="171" mass="17840">MRNPVTTAVWRRSVPALALAASLLAASLLAALAGLRPVPHAEAARGDYVGAAACGRCHPEAYASWQASAHARADELLGEDASAACLSCHTTGEAPAGPVFFGGVSCESCHGPGAAYARDDVMRNPHLARLLGLRDLSTAAARDALCAACHEAQTRLRPFDAASAYRRIEHR</sequence>
<dbReference type="Pfam" id="PF13435">
    <property type="entry name" value="Cytochrome_C554"/>
    <property type="match status" value="1"/>
</dbReference>
<dbReference type="OrthoDB" id="9814800at2"/>
<feature type="domain" description="Cytochrome c-552/4" evidence="3">
    <location>
        <begin position="53"/>
        <end position="111"/>
    </location>
</feature>
<dbReference type="InterPro" id="IPR023155">
    <property type="entry name" value="Cyt_c-552/4"/>
</dbReference>